<dbReference type="EMBL" id="FRBK01000050">
    <property type="protein sequence ID" value="SHN34956.1"/>
    <property type="molecule type" value="Genomic_DNA"/>
</dbReference>
<sequence>MLAARQEEDRRWFLISSEFILHAARDPDAARQLAEREDGLCDRMVEAVDRTLAGAGHRPTLDPRELARLLIALHQGCNALRLTDEARREAGDLQRRVLPLLIRVLSEETAPR</sequence>
<gene>
    <name evidence="2" type="ORF">SAMN05216268_1508</name>
</gene>
<protein>
    <submittedName>
        <fullName evidence="2">Transcriptional repressor</fullName>
    </submittedName>
</protein>
<dbReference type="Proteomes" id="UP000184388">
    <property type="component" value="Unassembled WGS sequence"/>
</dbReference>
<organism evidence="2 3">
    <name type="scientific">Streptomyces yunnanensis</name>
    <dbReference type="NCBI Taxonomy" id="156453"/>
    <lineage>
        <taxon>Bacteria</taxon>
        <taxon>Bacillati</taxon>
        <taxon>Actinomycetota</taxon>
        <taxon>Actinomycetes</taxon>
        <taxon>Kitasatosporales</taxon>
        <taxon>Streptomycetaceae</taxon>
        <taxon>Streptomyces</taxon>
    </lineage>
</organism>
<feature type="domain" description="BetI-type transcriptional repressor C-terminal" evidence="1">
    <location>
        <begin position="4"/>
        <end position="84"/>
    </location>
</feature>
<dbReference type="Pfam" id="PF13977">
    <property type="entry name" value="TetR_C_6"/>
    <property type="match status" value="1"/>
</dbReference>
<comment type="caution">
    <text evidence="2">The sequence shown here is derived from an EMBL/GenBank/DDBJ whole genome shotgun (WGS) entry which is preliminary data.</text>
</comment>
<accession>A0A9X8R0J9</accession>
<proteinExistence type="predicted"/>
<dbReference type="InterPro" id="IPR039538">
    <property type="entry name" value="BetI_C"/>
</dbReference>
<dbReference type="SUPFAM" id="SSF48498">
    <property type="entry name" value="Tetracyclin repressor-like, C-terminal domain"/>
    <property type="match status" value="1"/>
</dbReference>
<evidence type="ECO:0000313" key="2">
    <source>
        <dbReference type="EMBL" id="SHN34956.1"/>
    </source>
</evidence>
<evidence type="ECO:0000313" key="3">
    <source>
        <dbReference type="Proteomes" id="UP000184388"/>
    </source>
</evidence>
<dbReference type="InterPro" id="IPR036271">
    <property type="entry name" value="Tet_transcr_reg_TetR-rel_C_sf"/>
</dbReference>
<reference evidence="3" key="1">
    <citation type="submission" date="2016-11" db="EMBL/GenBank/DDBJ databases">
        <authorList>
            <person name="Jaros S."/>
            <person name="Januszkiewicz K."/>
            <person name="Wedrychowicz H."/>
        </authorList>
    </citation>
    <scope>NUCLEOTIDE SEQUENCE [LARGE SCALE GENOMIC DNA]</scope>
    <source>
        <strain evidence="3">CGMCC 4.3555</strain>
    </source>
</reference>
<dbReference type="AlphaFoldDB" id="A0A9X8R0J9"/>
<evidence type="ECO:0000259" key="1">
    <source>
        <dbReference type="Pfam" id="PF13977"/>
    </source>
</evidence>
<dbReference type="RefSeq" id="WP_107489784.1">
    <property type="nucleotide sequence ID" value="NZ_FRBK01000050.1"/>
</dbReference>
<dbReference type="Gene3D" id="1.10.357.10">
    <property type="entry name" value="Tetracycline Repressor, domain 2"/>
    <property type="match status" value="1"/>
</dbReference>
<name>A0A9X8R0J9_9ACTN</name>